<evidence type="ECO:0000313" key="2">
    <source>
        <dbReference type="EMBL" id="USN14091.1"/>
    </source>
</evidence>
<sequence>MTDIQYPTPEEIADPYFAKPSPSASLVYVAAPYSDPDPVIIAARMSAFDKTIADMLTAGDTFPVSPLMNHAILGKHKIPGNWEFWQHYSRRLLARCDAICVIDMPGVLASEGVRGEIDLARSLHLPVSYIAMDQAAFDDGAVAGLAREWPMLRPDFILKDWLKAGRDPAQAREYVRVTRWS</sequence>
<reference evidence="2" key="1">
    <citation type="submission" date="2022-05" db="EMBL/GenBank/DDBJ databases">
        <authorList>
            <person name="Friedrich I."/>
            <person name="Poehlein A."/>
            <person name="Schneider D."/>
            <person name="Hertel R."/>
            <person name="Daniel R."/>
        </authorList>
    </citation>
    <scope>NUCLEOTIDE SEQUENCE</scope>
</reference>
<dbReference type="Gene3D" id="3.40.50.10400">
    <property type="entry name" value="Hypothetical protein PA1492"/>
    <property type="match status" value="1"/>
</dbReference>
<feature type="domain" description="DUF1937" evidence="1">
    <location>
        <begin position="27"/>
        <end position="130"/>
    </location>
</feature>
<organism evidence="2 3">
    <name type="scientific">Brevundimonas phage vB_BpoS-Kabachok</name>
    <dbReference type="NCBI Taxonomy" id="2948600"/>
    <lineage>
        <taxon>Viruses</taxon>
        <taxon>Duplodnaviria</taxon>
        <taxon>Heunggongvirae</taxon>
        <taxon>Uroviricota</taxon>
        <taxon>Caudoviricetes</taxon>
        <taxon>Jeanschmidtviridae</taxon>
        <taxon>Marchewkavirus</taxon>
        <taxon>Marchewkavirus kabachok</taxon>
    </lineage>
</organism>
<dbReference type="Proteomes" id="UP001056685">
    <property type="component" value="Segment"/>
</dbReference>
<keyword evidence="3" id="KW-1185">Reference proteome</keyword>
<dbReference type="SUPFAM" id="SSF52309">
    <property type="entry name" value="N-(deoxy)ribosyltransferase-like"/>
    <property type="match status" value="1"/>
</dbReference>
<dbReference type="EMBL" id="ON529852">
    <property type="protein sequence ID" value="USN14091.1"/>
    <property type="molecule type" value="Genomic_DNA"/>
</dbReference>
<name>A0A9E7MQX6_9CAUD</name>
<dbReference type="Pfam" id="PF09152">
    <property type="entry name" value="DUF1937"/>
    <property type="match status" value="1"/>
</dbReference>
<evidence type="ECO:0000259" key="1">
    <source>
        <dbReference type="Pfam" id="PF09152"/>
    </source>
</evidence>
<evidence type="ECO:0000313" key="3">
    <source>
        <dbReference type="Proteomes" id="UP001056685"/>
    </source>
</evidence>
<protein>
    <recommendedName>
        <fullName evidence="1">DUF1937 domain-containing protein</fullName>
    </recommendedName>
</protein>
<proteinExistence type="predicted"/>
<gene>
    <name evidence="2" type="ORF">KABACHOK_02550</name>
</gene>
<dbReference type="InterPro" id="IPR015235">
    <property type="entry name" value="DUF1937"/>
</dbReference>
<accession>A0A9E7MQX6</accession>